<keyword evidence="2" id="KW-0378">Hydrolase</keyword>
<keyword evidence="3" id="KW-0460">Magnesium</keyword>
<reference evidence="5" key="1">
    <citation type="journal article" date="2021" name="Proc. Natl. Acad. Sci. U.S.A.">
        <title>A Catalog of Tens of Thousands of Viruses from Human Metagenomes Reveals Hidden Associations with Chronic Diseases.</title>
        <authorList>
            <person name="Tisza M.J."/>
            <person name="Buck C.B."/>
        </authorList>
    </citation>
    <scope>NUCLEOTIDE SEQUENCE</scope>
    <source>
        <strain evidence="5">CtQNW6</strain>
    </source>
</reference>
<evidence type="ECO:0000259" key="4">
    <source>
        <dbReference type="PROSITE" id="PS51462"/>
    </source>
</evidence>
<proteinExistence type="predicted"/>
<dbReference type="Pfam" id="PF00293">
    <property type="entry name" value="NUDIX"/>
    <property type="match status" value="1"/>
</dbReference>
<dbReference type="PANTHER" id="PTHR43222:SF2">
    <property type="entry name" value="NUDIX HYDROLASE 23, CHLOROPLASTIC"/>
    <property type="match status" value="1"/>
</dbReference>
<dbReference type="SUPFAM" id="SSF55811">
    <property type="entry name" value="Nudix"/>
    <property type="match status" value="1"/>
</dbReference>
<dbReference type="InterPro" id="IPR000086">
    <property type="entry name" value="NUDIX_hydrolase_dom"/>
</dbReference>
<comment type="cofactor">
    <cofactor evidence="1">
        <name>Mg(2+)</name>
        <dbReference type="ChEBI" id="CHEBI:18420"/>
    </cofactor>
</comment>
<sequence length="166" mass="19275">MKIDNSFPAVFWGKDKSTKAQFCPCEDIFDSSLVTSCMVCAVHENKILLAKPPRGWGLPGGRMELGETPEDCARREVYEETSVELNSLKLIGAWHIEKLFHSKYNDRYPDRAYQLLFLADVKRIDDFVASHESSAREFVEFDKVQDYHHDFANFAEIMRYIRKCII</sequence>
<dbReference type="PRINTS" id="PR00502">
    <property type="entry name" value="NUDIXFAMILY"/>
</dbReference>
<dbReference type="GO" id="GO:0016787">
    <property type="term" value="F:hydrolase activity"/>
    <property type="evidence" value="ECO:0007669"/>
    <property type="project" value="UniProtKB-KW"/>
</dbReference>
<evidence type="ECO:0000313" key="5">
    <source>
        <dbReference type="EMBL" id="DAE23172.1"/>
    </source>
</evidence>
<evidence type="ECO:0000256" key="3">
    <source>
        <dbReference type="ARBA" id="ARBA00022842"/>
    </source>
</evidence>
<dbReference type="EMBL" id="BK015749">
    <property type="protein sequence ID" value="DAE23172.1"/>
    <property type="molecule type" value="Genomic_DNA"/>
</dbReference>
<accession>A0A8S5QWZ6</accession>
<organism evidence="5">
    <name type="scientific">Siphoviridae sp. ctQNW6</name>
    <dbReference type="NCBI Taxonomy" id="2826328"/>
    <lineage>
        <taxon>Viruses</taxon>
        <taxon>Duplodnaviria</taxon>
        <taxon>Heunggongvirae</taxon>
        <taxon>Uroviricota</taxon>
        <taxon>Caudoviricetes</taxon>
    </lineage>
</organism>
<evidence type="ECO:0000256" key="1">
    <source>
        <dbReference type="ARBA" id="ARBA00001946"/>
    </source>
</evidence>
<feature type="domain" description="Nudix hydrolase" evidence="4">
    <location>
        <begin position="30"/>
        <end position="165"/>
    </location>
</feature>
<evidence type="ECO:0000256" key="2">
    <source>
        <dbReference type="ARBA" id="ARBA00022801"/>
    </source>
</evidence>
<name>A0A8S5QWZ6_9CAUD</name>
<dbReference type="PROSITE" id="PS51462">
    <property type="entry name" value="NUDIX"/>
    <property type="match status" value="1"/>
</dbReference>
<protein>
    <submittedName>
        <fullName evidence="5">NUDIX domain protein</fullName>
    </submittedName>
</protein>
<dbReference type="InterPro" id="IPR015797">
    <property type="entry name" value="NUDIX_hydrolase-like_dom_sf"/>
</dbReference>
<dbReference type="PANTHER" id="PTHR43222">
    <property type="entry name" value="NUDIX HYDROLASE 23"/>
    <property type="match status" value="1"/>
</dbReference>
<dbReference type="InterPro" id="IPR020476">
    <property type="entry name" value="Nudix_hydrolase"/>
</dbReference>
<dbReference type="Gene3D" id="3.90.79.10">
    <property type="entry name" value="Nucleoside Triphosphate Pyrophosphohydrolase"/>
    <property type="match status" value="1"/>
</dbReference>